<feature type="compositionally biased region" description="Polar residues" evidence="1">
    <location>
        <begin position="50"/>
        <end position="67"/>
    </location>
</feature>
<keyword evidence="2" id="KW-1133">Transmembrane helix</keyword>
<keyword evidence="2" id="KW-0812">Transmembrane</keyword>
<organism evidence="3">
    <name type="scientific">Amphimedon queenslandica</name>
    <name type="common">Sponge</name>
    <dbReference type="NCBI Taxonomy" id="400682"/>
    <lineage>
        <taxon>Eukaryota</taxon>
        <taxon>Metazoa</taxon>
        <taxon>Porifera</taxon>
        <taxon>Demospongiae</taxon>
        <taxon>Heteroscleromorpha</taxon>
        <taxon>Haplosclerida</taxon>
        <taxon>Niphatidae</taxon>
        <taxon>Amphimedon</taxon>
    </lineage>
</organism>
<protein>
    <submittedName>
        <fullName evidence="3">Uncharacterized protein</fullName>
    </submittedName>
</protein>
<evidence type="ECO:0000256" key="1">
    <source>
        <dbReference type="SAM" id="MobiDB-lite"/>
    </source>
</evidence>
<evidence type="ECO:0000256" key="2">
    <source>
        <dbReference type="SAM" id="Phobius"/>
    </source>
</evidence>
<name>A0A1X7VJ85_AMPQE</name>
<dbReference type="AlphaFoldDB" id="A0A1X7VJ85"/>
<reference evidence="3" key="1">
    <citation type="submission" date="2017-05" db="UniProtKB">
        <authorList>
            <consortium name="EnsemblMetazoa"/>
        </authorList>
    </citation>
    <scope>IDENTIFICATION</scope>
</reference>
<keyword evidence="2" id="KW-0472">Membrane</keyword>
<sequence>MENKNYIPTAPLYDCADNHGTQLNQASSQILHVTNDARHQESELGDYSRLSHSGSLSQQLPVSNQKPSSESAQLYAAPYEVFNKESDNARSAPKVSTAICQQETAWCSTIEKVSLFVLLILILIFLVSILAVVSSKNGTSGIYTASCRDINRIPNSPSGYYSVNTDKTVYCNMEELCGEEGGWTRLGYLNMSDPTQNCPSNFEPEENNGIRACRKIERAAGCSALNLSTNGIPYTQICGRVIGYQKGKPDALYHSTKESEGIDSYYLDGVSITRGSESREHIWSFVAGQTSSVSTNLDSNCPCNNGSTVKVPDFIGEHYYCESGNNSPETSNSKFYPDPLWDGKDCPSVESPCCTSENLPWFHRVYDASSSSDIELRVCRSAGQSKEDILIELYEIYIK</sequence>
<proteinExistence type="predicted"/>
<feature type="region of interest" description="Disordered" evidence="1">
    <location>
        <begin position="42"/>
        <end position="67"/>
    </location>
</feature>
<dbReference type="OrthoDB" id="5971203at2759"/>
<feature type="transmembrane region" description="Helical" evidence="2">
    <location>
        <begin position="113"/>
        <end position="133"/>
    </location>
</feature>
<accession>A0A1X7VJ85</accession>
<dbReference type="InParanoid" id="A0A1X7VJ85"/>
<dbReference type="EnsemblMetazoa" id="Aqu2.1.39865_001">
    <property type="protein sequence ID" value="Aqu2.1.39865_001"/>
    <property type="gene ID" value="Aqu2.1.39865"/>
</dbReference>
<evidence type="ECO:0000313" key="3">
    <source>
        <dbReference type="EnsemblMetazoa" id="Aqu2.1.39865_001"/>
    </source>
</evidence>